<feature type="transmembrane region" description="Helical" evidence="6">
    <location>
        <begin position="12"/>
        <end position="29"/>
    </location>
</feature>
<comment type="subcellular location">
    <subcellularLocation>
        <location evidence="1">Cell membrane</location>
        <topology evidence="1">Multi-pass membrane protein</topology>
    </subcellularLocation>
</comment>
<dbReference type="GO" id="GO:0005886">
    <property type="term" value="C:plasma membrane"/>
    <property type="evidence" value="ECO:0007669"/>
    <property type="project" value="UniProtKB-SubCell"/>
</dbReference>
<dbReference type="PANTHER" id="PTHR43370">
    <property type="entry name" value="SUGAR ABC TRANSPORTER INTEGRAL MEMBRANE PROTEIN-RELATED"/>
    <property type="match status" value="1"/>
</dbReference>
<evidence type="ECO:0000256" key="2">
    <source>
        <dbReference type="ARBA" id="ARBA00022475"/>
    </source>
</evidence>
<evidence type="ECO:0000256" key="5">
    <source>
        <dbReference type="ARBA" id="ARBA00023136"/>
    </source>
</evidence>
<dbReference type="RefSeq" id="WP_121585834.1">
    <property type="nucleotide sequence ID" value="NZ_RCHT01000001.1"/>
</dbReference>
<feature type="transmembrane region" description="Helical" evidence="6">
    <location>
        <begin position="151"/>
        <end position="169"/>
    </location>
</feature>
<gene>
    <name evidence="7" type="ORF">D4A47_01745</name>
</gene>
<evidence type="ECO:0000256" key="4">
    <source>
        <dbReference type="ARBA" id="ARBA00022989"/>
    </source>
</evidence>
<evidence type="ECO:0000313" key="7">
    <source>
        <dbReference type="EMBL" id="RLL14728.1"/>
    </source>
</evidence>
<keyword evidence="3 6" id="KW-0812">Transmembrane</keyword>
<feature type="transmembrane region" description="Helical" evidence="6">
    <location>
        <begin position="226"/>
        <end position="243"/>
    </location>
</feature>
<accession>A0A498CQD0</accession>
<dbReference type="InterPro" id="IPR001851">
    <property type="entry name" value="ABC_transp_permease"/>
</dbReference>
<feature type="transmembrane region" description="Helical" evidence="6">
    <location>
        <begin position="67"/>
        <end position="90"/>
    </location>
</feature>
<evidence type="ECO:0000256" key="3">
    <source>
        <dbReference type="ARBA" id="ARBA00022692"/>
    </source>
</evidence>
<reference evidence="7 8" key="1">
    <citation type="submission" date="2018-10" db="EMBL/GenBank/DDBJ databases">
        <title>Anaerotruncus faecis sp. nov., isolated from human feces.</title>
        <authorList>
            <person name="Wang Y.-J."/>
        </authorList>
    </citation>
    <scope>NUCLEOTIDE SEQUENCE [LARGE SCALE GENOMIC DNA]</scope>
    <source>
        <strain evidence="7 8">22A2-44</strain>
    </source>
</reference>
<evidence type="ECO:0000256" key="1">
    <source>
        <dbReference type="ARBA" id="ARBA00004651"/>
    </source>
</evidence>
<dbReference type="AlphaFoldDB" id="A0A498CQD0"/>
<feature type="transmembrane region" description="Helical" evidence="6">
    <location>
        <begin position="41"/>
        <end position="61"/>
    </location>
</feature>
<dbReference type="EMBL" id="RCHT01000001">
    <property type="protein sequence ID" value="RLL14728.1"/>
    <property type="molecule type" value="Genomic_DNA"/>
</dbReference>
<dbReference type="Pfam" id="PF02653">
    <property type="entry name" value="BPD_transp_2"/>
    <property type="match status" value="1"/>
</dbReference>
<feature type="transmembrane region" description="Helical" evidence="6">
    <location>
        <begin position="250"/>
        <end position="273"/>
    </location>
</feature>
<keyword evidence="8" id="KW-1185">Reference proteome</keyword>
<feature type="transmembrane region" description="Helical" evidence="6">
    <location>
        <begin position="200"/>
        <end position="220"/>
    </location>
</feature>
<dbReference type="GO" id="GO:0022857">
    <property type="term" value="F:transmembrane transporter activity"/>
    <property type="evidence" value="ECO:0007669"/>
    <property type="project" value="InterPro"/>
</dbReference>
<dbReference type="CDD" id="cd06580">
    <property type="entry name" value="TM_PBP1_transp_TpRbsC_like"/>
    <property type="match status" value="1"/>
</dbReference>
<keyword evidence="2" id="KW-1003">Cell membrane</keyword>
<protein>
    <submittedName>
        <fullName evidence="7">ABC transporter permease</fullName>
    </submittedName>
</protein>
<keyword evidence="5 6" id="KW-0472">Membrane</keyword>
<organism evidence="7 8">
    <name type="scientific">Anaerotruncus massiliensis</name>
    <name type="common">ex Liu et al. 2021</name>
    <dbReference type="NCBI Taxonomy" id="2321404"/>
    <lineage>
        <taxon>Bacteria</taxon>
        <taxon>Bacillati</taxon>
        <taxon>Bacillota</taxon>
        <taxon>Clostridia</taxon>
        <taxon>Eubacteriales</taxon>
        <taxon>Oscillospiraceae</taxon>
        <taxon>Anaerotruncus</taxon>
    </lineage>
</organism>
<comment type="caution">
    <text evidence="7">The sequence shown here is derived from an EMBL/GenBank/DDBJ whole genome shotgun (WGS) entry which is preliminary data.</text>
</comment>
<keyword evidence="4 6" id="KW-1133">Transmembrane helix</keyword>
<evidence type="ECO:0000313" key="8">
    <source>
        <dbReference type="Proteomes" id="UP000276301"/>
    </source>
</evidence>
<feature type="transmembrane region" description="Helical" evidence="6">
    <location>
        <begin position="102"/>
        <end position="119"/>
    </location>
</feature>
<dbReference type="PANTHER" id="PTHR43370:SF1">
    <property type="entry name" value="GUANOSINE ABC TRANSPORTER PERMEASE PROTEIN NUPQ"/>
    <property type="match status" value="1"/>
</dbReference>
<dbReference type="Proteomes" id="UP000276301">
    <property type="component" value="Unassembled WGS sequence"/>
</dbReference>
<sequence>MWNTIEQMAPYAVGYTVPILITALGGLFSERSGIINIGLEGLMVIGSFVGGVSVYYFGPLMGNARAAWLGILLAMLAGTLFSVLHAFASINLNADQTISGTAINLMAGALVLYISRRFVGTGNIVVNSMTRVDIPVLKDIPVIGKLFLTDTYPTTWFVLAILIVSWFVIERTPFGLRLRSCGEFPEAADAAGISVARIRYAGVLLSGACAGLGGAIYTVTTAGQCNGSVDGLGFLALAGLIFGQWKPFRILAATLFFGFAVTMAQISMLLPSFASVPPLALKVFPYVVTMLALVVFSKSSQAPRAEGKFFEYKKT</sequence>
<name>A0A498CQD0_9FIRM</name>
<feature type="transmembrane region" description="Helical" evidence="6">
    <location>
        <begin position="279"/>
        <end position="296"/>
    </location>
</feature>
<proteinExistence type="predicted"/>
<evidence type="ECO:0000256" key="6">
    <source>
        <dbReference type="SAM" id="Phobius"/>
    </source>
</evidence>